<protein>
    <submittedName>
        <fullName evidence="2">Uncharacterized protein</fullName>
    </submittedName>
</protein>
<evidence type="ECO:0000256" key="1">
    <source>
        <dbReference type="SAM" id="MobiDB-lite"/>
    </source>
</evidence>
<dbReference type="AlphaFoldDB" id="A0A9N8DIQ9"/>
<dbReference type="InterPro" id="IPR011989">
    <property type="entry name" value="ARM-like"/>
</dbReference>
<gene>
    <name evidence="2" type="ORF">SEMRO_105_G053080.1</name>
</gene>
<organism evidence="2 3">
    <name type="scientific">Seminavis robusta</name>
    <dbReference type="NCBI Taxonomy" id="568900"/>
    <lineage>
        <taxon>Eukaryota</taxon>
        <taxon>Sar</taxon>
        <taxon>Stramenopiles</taxon>
        <taxon>Ochrophyta</taxon>
        <taxon>Bacillariophyta</taxon>
        <taxon>Bacillariophyceae</taxon>
        <taxon>Bacillariophycidae</taxon>
        <taxon>Naviculales</taxon>
        <taxon>Naviculaceae</taxon>
        <taxon>Seminavis</taxon>
    </lineage>
</organism>
<evidence type="ECO:0000313" key="2">
    <source>
        <dbReference type="EMBL" id="CAB9501305.1"/>
    </source>
</evidence>
<dbReference type="SUPFAM" id="SSF48371">
    <property type="entry name" value="ARM repeat"/>
    <property type="match status" value="1"/>
</dbReference>
<feature type="region of interest" description="Disordered" evidence="1">
    <location>
        <begin position="1"/>
        <end position="23"/>
    </location>
</feature>
<proteinExistence type="predicted"/>
<dbReference type="Gene3D" id="1.25.10.10">
    <property type="entry name" value="Leucine-rich Repeat Variant"/>
    <property type="match status" value="1"/>
</dbReference>
<dbReference type="InterPro" id="IPR016024">
    <property type="entry name" value="ARM-type_fold"/>
</dbReference>
<comment type="caution">
    <text evidence="2">The sequence shown here is derived from an EMBL/GenBank/DDBJ whole genome shotgun (WGS) entry which is preliminary data.</text>
</comment>
<evidence type="ECO:0000313" key="3">
    <source>
        <dbReference type="Proteomes" id="UP001153069"/>
    </source>
</evidence>
<keyword evidence="3" id="KW-1185">Reference proteome</keyword>
<sequence length="444" mass="48546">MIDTTTIQGEEASVASSSTTGTASIGRRYLPHHLLYHNSVPNSPPDSTTLASQRRKDQLIVVARNMESLLEKRASTSAGTNSDEKSLSSLEKRRRLAQLQNAHDDTDADISRDPHAATIKEETTTEVALGMTITASHHHHGTRSRDSPLDTTITVKTCFGAPPSHIENAKTANEEDDDVPGLITDSCHKRQGSSLICKLLFEELQKEEPKSVARAAEKLGSIFKHGNPQECSQAVSLGGHSVLISAMKKWSQHEPIVLHCSHAIFRMIGTYTKRCGGDNDSQNDDDEEDEDRFDLIEGFLVAGALEVLVNALRNFPRSSEVQLFGMGALGNLLGAGMAAALVSDTSRQAAREFVEEHYGVSLLVTIMTRFAHKPKVQEFGCWIVARLARMRRFHGILKREALVAVSTAVQNNPKSATINKQASSFMASIFRLRPASEEQGGRQG</sequence>
<name>A0A9N8DIQ9_9STRA</name>
<dbReference type="EMBL" id="CAICTM010000104">
    <property type="protein sequence ID" value="CAB9501305.1"/>
    <property type="molecule type" value="Genomic_DNA"/>
</dbReference>
<reference evidence="2" key="1">
    <citation type="submission" date="2020-06" db="EMBL/GenBank/DDBJ databases">
        <authorList>
            <consortium name="Plant Systems Biology data submission"/>
        </authorList>
    </citation>
    <scope>NUCLEOTIDE SEQUENCE</scope>
    <source>
        <strain evidence="2">D6</strain>
    </source>
</reference>
<feature type="compositionally biased region" description="Low complexity" evidence="1">
    <location>
        <begin position="12"/>
        <end position="23"/>
    </location>
</feature>
<accession>A0A9N8DIQ9</accession>
<dbReference type="Proteomes" id="UP001153069">
    <property type="component" value="Unassembled WGS sequence"/>
</dbReference>